<dbReference type="Proteomes" id="UP001076464">
    <property type="component" value="Unassembled WGS sequence"/>
</dbReference>
<organism evidence="1 2">
    <name type="scientific">Roseateles hydrophilus</name>
    <dbReference type="NCBI Taxonomy" id="2975054"/>
    <lineage>
        <taxon>Bacteria</taxon>
        <taxon>Pseudomonadati</taxon>
        <taxon>Pseudomonadota</taxon>
        <taxon>Betaproteobacteria</taxon>
        <taxon>Burkholderiales</taxon>
        <taxon>Sphaerotilaceae</taxon>
        <taxon>Roseateles</taxon>
    </lineage>
</organism>
<keyword evidence="2" id="KW-1185">Reference proteome</keyword>
<name>A0ACC6CDC9_9BURK</name>
<reference evidence="1" key="1">
    <citation type="submission" date="2022-08" db="EMBL/GenBank/DDBJ databases">
        <title>Genome sequencing of Pelomonas sp. UHG3.</title>
        <authorList>
            <person name="So Y."/>
        </authorList>
    </citation>
    <scope>NUCLEOTIDE SEQUENCE</scope>
    <source>
        <strain evidence="1">UHG3</strain>
    </source>
</reference>
<accession>A0ACC6CDC9</accession>
<evidence type="ECO:0000313" key="1">
    <source>
        <dbReference type="EMBL" id="MCY4746452.1"/>
    </source>
</evidence>
<comment type="caution">
    <text evidence="1">The sequence shown here is derived from an EMBL/GenBank/DDBJ whole genome shotgun (WGS) entry which is preliminary data.</text>
</comment>
<protein>
    <submittedName>
        <fullName evidence="1">Type I-E CRISPR-associated protein Cas6/Cse3/CasE</fullName>
    </submittedName>
</protein>
<evidence type="ECO:0000313" key="2">
    <source>
        <dbReference type="Proteomes" id="UP001076464"/>
    </source>
</evidence>
<dbReference type="EMBL" id="JAPPUY010000004">
    <property type="protein sequence ID" value="MCY4746452.1"/>
    <property type="molecule type" value="Genomic_DNA"/>
</dbReference>
<sequence>MDHIITKPAALTGYAVHRAVAGLLDGKAAQFVDRGDHLVVRVAEPLEGATPVPLREFSVGSILGFTLRASTGAKVKGRHRYWPTNDWRSRHAWLDRKAALHGFEVISVHCTARMALIEASGRRFSIDQTDFTGVLKVLDVERFGEALSQGVGSTGKAFGMGMLCL</sequence>
<gene>
    <name evidence="1" type="ORF">NYO99_15825</name>
</gene>
<proteinExistence type="predicted"/>